<dbReference type="AlphaFoldDB" id="A0A9D2B3N3"/>
<dbReference type="NCBIfam" id="TIGR00005">
    <property type="entry name" value="rluA_subfam"/>
    <property type="match status" value="1"/>
</dbReference>
<dbReference type="PANTHER" id="PTHR21600">
    <property type="entry name" value="MITOCHONDRIAL RNA PSEUDOURIDINE SYNTHASE"/>
    <property type="match status" value="1"/>
</dbReference>
<dbReference type="Proteomes" id="UP000886817">
    <property type="component" value="Unassembled WGS sequence"/>
</dbReference>
<dbReference type="PANTHER" id="PTHR21600:SF83">
    <property type="entry name" value="PSEUDOURIDYLATE SYNTHASE RPUSD4, MITOCHONDRIAL"/>
    <property type="match status" value="1"/>
</dbReference>
<protein>
    <recommendedName>
        <fullName evidence="6">Pseudouridine synthase</fullName>
        <ecNumber evidence="6">5.4.99.-</ecNumber>
    </recommendedName>
</protein>
<dbReference type="Pfam" id="PF00849">
    <property type="entry name" value="PseudoU_synth_2"/>
    <property type="match status" value="1"/>
</dbReference>
<dbReference type="InterPro" id="IPR050188">
    <property type="entry name" value="RluA_PseudoU_synthase"/>
</dbReference>
<dbReference type="PROSITE" id="PS50889">
    <property type="entry name" value="S4"/>
    <property type="match status" value="1"/>
</dbReference>
<dbReference type="CDD" id="cd02869">
    <property type="entry name" value="PseudoU_synth_RluA_like"/>
    <property type="match status" value="1"/>
</dbReference>
<evidence type="ECO:0000256" key="6">
    <source>
        <dbReference type="RuleBase" id="RU362028"/>
    </source>
</evidence>
<evidence type="ECO:0000256" key="3">
    <source>
        <dbReference type="ARBA" id="ARBA00023235"/>
    </source>
</evidence>
<comment type="catalytic activity">
    <reaction evidence="1 6">
        <text>a uridine in RNA = a pseudouridine in RNA</text>
        <dbReference type="Rhea" id="RHEA:48348"/>
        <dbReference type="Rhea" id="RHEA-COMP:12068"/>
        <dbReference type="Rhea" id="RHEA-COMP:12069"/>
        <dbReference type="ChEBI" id="CHEBI:65314"/>
        <dbReference type="ChEBI" id="CHEBI:65315"/>
    </reaction>
</comment>
<dbReference type="InterPro" id="IPR020103">
    <property type="entry name" value="PsdUridine_synth_cat_dom_sf"/>
</dbReference>
<dbReference type="GO" id="GO:0140098">
    <property type="term" value="F:catalytic activity, acting on RNA"/>
    <property type="evidence" value="ECO:0007669"/>
    <property type="project" value="UniProtKB-ARBA"/>
</dbReference>
<dbReference type="Gene3D" id="3.30.2350.10">
    <property type="entry name" value="Pseudouridine synthase"/>
    <property type="match status" value="1"/>
</dbReference>
<feature type="active site" evidence="4">
    <location>
        <position position="144"/>
    </location>
</feature>
<evidence type="ECO:0000256" key="5">
    <source>
        <dbReference type="PROSITE-ProRule" id="PRU00182"/>
    </source>
</evidence>
<evidence type="ECO:0000313" key="9">
    <source>
        <dbReference type="Proteomes" id="UP000886817"/>
    </source>
</evidence>
<evidence type="ECO:0000256" key="4">
    <source>
        <dbReference type="PIRSR" id="PIRSR606225-1"/>
    </source>
</evidence>
<accession>A0A9D2B3N3</accession>
<dbReference type="GO" id="GO:0009982">
    <property type="term" value="F:pseudouridine synthase activity"/>
    <property type="evidence" value="ECO:0007669"/>
    <property type="project" value="InterPro"/>
</dbReference>
<dbReference type="GO" id="GO:0006396">
    <property type="term" value="P:RNA processing"/>
    <property type="evidence" value="ECO:0007669"/>
    <property type="project" value="UniProtKB-ARBA"/>
</dbReference>
<dbReference type="InterPro" id="IPR006225">
    <property type="entry name" value="PsdUridine_synth_RluC/D"/>
</dbReference>
<organism evidence="8 9">
    <name type="scientific">Candidatus Blautia gallistercoris</name>
    <dbReference type="NCBI Taxonomy" id="2838490"/>
    <lineage>
        <taxon>Bacteria</taxon>
        <taxon>Bacillati</taxon>
        <taxon>Bacillota</taxon>
        <taxon>Clostridia</taxon>
        <taxon>Lachnospirales</taxon>
        <taxon>Lachnospiraceae</taxon>
        <taxon>Blautia</taxon>
    </lineage>
</organism>
<keyword evidence="5" id="KW-0694">RNA-binding</keyword>
<dbReference type="EMBL" id="DXEX01000132">
    <property type="protein sequence ID" value="HIX59229.1"/>
    <property type="molecule type" value="Genomic_DNA"/>
</dbReference>
<sequence>MREYEIGRNEAGQRMDKYLGKLLANAPKGFLYKMLRKKNITLNGKKAAGMEMLAEGDRIKLFLSDETIEKFSKEEFQKVSCPLDILYEDSQILLINKPVGMLSQPDGSGQASLVEYLITYLLEEGTLTREELKTFRPSVCNRLDRNTSGIVAAGKTLAGLQELSRLFHDRTIHKYYLCLTAGEIKKKNFIKGYLHKDKTCNKVRVSGTKLPESVPIETEYEPLESNGKATLLRVRLVTGRTHQIRSHLASIGHPIIGDAKYGDPGVNRYYNRKYGLCHQLLHGRELELPVLRGTLEAVSGKRFLAPLPDEFRTVLKGELSGENITDEKI</sequence>
<reference evidence="8" key="1">
    <citation type="journal article" date="2021" name="PeerJ">
        <title>Extensive microbial diversity within the chicken gut microbiome revealed by metagenomics and culture.</title>
        <authorList>
            <person name="Gilroy R."/>
            <person name="Ravi A."/>
            <person name="Getino M."/>
            <person name="Pursley I."/>
            <person name="Horton D.L."/>
            <person name="Alikhan N.F."/>
            <person name="Baker D."/>
            <person name="Gharbi K."/>
            <person name="Hall N."/>
            <person name="Watson M."/>
            <person name="Adriaenssens E.M."/>
            <person name="Foster-Nyarko E."/>
            <person name="Jarju S."/>
            <person name="Secka A."/>
            <person name="Antonio M."/>
            <person name="Oren A."/>
            <person name="Chaudhuri R.R."/>
            <person name="La Ragione R."/>
            <person name="Hildebrand F."/>
            <person name="Pallen M.J."/>
        </authorList>
    </citation>
    <scope>NUCLEOTIDE SEQUENCE</scope>
    <source>
        <strain evidence="8">ChiSjej1B19-8411</strain>
    </source>
</reference>
<dbReference type="InterPro" id="IPR006145">
    <property type="entry name" value="PsdUridine_synth_RsuA/RluA"/>
</dbReference>
<evidence type="ECO:0000256" key="2">
    <source>
        <dbReference type="ARBA" id="ARBA00010876"/>
    </source>
</evidence>
<evidence type="ECO:0000256" key="1">
    <source>
        <dbReference type="ARBA" id="ARBA00000073"/>
    </source>
</evidence>
<keyword evidence="3 6" id="KW-0413">Isomerase</keyword>
<comment type="similarity">
    <text evidence="2 6">Belongs to the pseudouridine synthase RluA family.</text>
</comment>
<feature type="domain" description="Pseudouridine synthase RsuA/RluA-like" evidence="7">
    <location>
        <begin position="92"/>
        <end position="250"/>
    </location>
</feature>
<reference evidence="8" key="2">
    <citation type="submission" date="2021-04" db="EMBL/GenBank/DDBJ databases">
        <authorList>
            <person name="Gilroy R."/>
        </authorList>
    </citation>
    <scope>NUCLEOTIDE SEQUENCE</scope>
    <source>
        <strain evidence="8">ChiSjej1B19-8411</strain>
    </source>
</reference>
<dbReference type="CDD" id="cd00165">
    <property type="entry name" value="S4"/>
    <property type="match status" value="1"/>
</dbReference>
<dbReference type="GO" id="GO:0003723">
    <property type="term" value="F:RNA binding"/>
    <property type="evidence" value="ECO:0007669"/>
    <property type="project" value="UniProtKB-KW"/>
</dbReference>
<dbReference type="EC" id="5.4.99.-" evidence="6"/>
<comment type="caution">
    <text evidence="8">The sequence shown here is derived from an EMBL/GenBank/DDBJ whole genome shotgun (WGS) entry which is preliminary data.</text>
</comment>
<name>A0A9D2B3N3_9FIRM</name>
<dbReference type="InterPro" id="IPR036986">
    <property type="entry name" value="S4_RNA-bd_sf"/>
</dbReference>
<dbReference type="GO" id="GO:0001522">
    <property type="term" value="P:pseudouridine synthesis"/>
    <property type="evidence" value="ECO:0007669"/>
    <property type="project" value="InterPro"/>
</dbReference>
<evidence type="ECO:0000259" key="7">
    <source>
        <dbReference type="Pfam" id="PF00849"/>
    </source>
</evidence>
<dbReference type="Gene3D" id="3.10.290.10">
    <property type="entry name" value="RNA-binding S4 domain"/>
    <property type="match status" value="1"/>
</dbReference>
<comment type="function">
    <text evidence="6">Responsible for synthesis of pseudouridine from uracil.</text>
</comment>
<evidence type="ECO:0000313" key="8">
    <source>
        <dbReference type="EMBL" id="HIX59229.1"/>
    </source>
</evidence>
<proteinExistence type="inferred from homology"/>
<dbReference type="SUPFAM" id="SSF55120">
    <property type="entry name" value="Pseudouridine synthase"/>
    <property type="match status" value="1"/>
</dbReference>
<gene>
    <name evidence="8" type="ORF">IAA45_05880</name>
</gene>